<gene>
    <name evidence="7" type="ORF">WMSIL1_LOCUS2563</name>
</gene>
<proteinExistence type="inferred from homology"/>
<comment type="subcellular location">
    <subcellularLocation>
        <location evidence="1">Membrane</location>
        <topology evidence="1">Multi-pass membrane protein</topology>
    </subcellularLocation>
</comment>
<organism evidence="7 8">
    <name type="scientific">Hymenolepis diminuta</name>
    <name type="common">Rat tapeworm</name>
    <dbReference type="NCBI Taxonomy" id="6216"/>
    <lineage>
        <taxon>Eukaryota</taxon>
        <taxon>Metazoa</taxon>
        <taxon>Spiralia</taxon>
        <taxon>Lophotrochozoa</taxon>
        <taxon>Platyhelminthes</taxon>
        <taxon>Cestoda</taxon>
        <taxon>Eucestoda</taxon>
        <taxon>Cyclophyllidea</taxon>
        <taxon>Hymenolepididae</taxon>
        <taxon>Hymenolepis</taxon>
    </lineage>
</organism>
<reference evidence="7 8" key="1">
    <citation type="submission" date="2019-07" db="EMBL/GenBank/DDBJ databases">
        <authorList>
            <person name="Jastrzebski P J."/>
            <person name="Paukszto L."/>
            <person name="Jastrzebski P J."/>
        </authorList>
    </citation>
    <scope>NUCLEOTIDE SEQUENCE [LARGE SCALE GENOMIC DNA]</scope>
    <source>
        <strain evidence="7 8">WMS-il1</strain>
    </source>
</reference>
<keyword evidence="5 6" id="KW-0472">Membrane</keyword>
<dbReference type="AlphaFoldDB" id="A0A564Y2Z3"/>
<keyword evidence="4 6" id="KW-1133">Transmembrane helix</keyword>
<evidence type="ECO:0000256" key="6">
    <source>
        <dbReference type="SAM" id="Phobius"/>
    </source>
</evidence>
<evidence type="ECO:0000256" key="2">
    <source>
        <dbReference type="ARBA" id="ARBA00010737"/>
    </source>
</evidence>
<sequence>MLFHMLTRINYDSCLFTHPYFGVLLVIYQPIIFLFVYYYDSAKYIFQLFMEKAKSIDPKEYMKFITNRIKAAIQALRSTRSSLSVRQYISWGTTHSKPSSLSYNIPRYNPFMPIRYATVLHPASSYTAMFYTLRMPAKQQQLVILRHNCGRCSPAITENAAQIIRDEADILSADFNARLFDTIVGTAALTFYCTILPCFFVKPKGLNLDVIWCVSHTIFTAFIFLLLHWNYLLPSAYLDLLHRCALHLGCWHELSTSAHSGYLNWQAWSFLQTYPKGVHVKHVRGLFESVGDSNAAAPGNPTHSRIYYWFSSPMTVVNGLCYVAVAVSLSQFFALEVTFEWSKLLNLAAISPFSLLNLYRILRNRTVLTWIWNDEKPAYDSPPTAPIQTANTVDVMKK</sequence>
<evidence type="ECO:0000313" key="7">
    <source>
        <dbReference type="EMBL" id="VUZ41546.1"/>
    </source>
</evidence>
<evidence type="ECO:0000256" key="3">
    <source>
        <dbReference type="ARBA" id="ARBA00022692"/>
    </source>
</evidence>
<keyword evidence="3 6" id="KW-0812">Transmembrane</keyword>
<keyword evidence="8" id="KW-1185">Reference proteome</keyword>
<feature type="transmembrane region" description="Helical" evidence="6">
    <location>
        <begin position="306"/>
        <end position="332"/>
    </location>
</feature>
<evidence type="ECO:0000313" key="8">
    <source>
        <dbReference type="Proteomes" id="UP000321570"/>
    </source>
</evidence>
<name>A0A564Y2Z3_HYMDI</name>
<feature type="transmembrane region" description="Helical" evidence="6">
    <location>
        <begin position="344"/>
        <end position="362"/>
    </location>
</feature>
<dbReference type="Pfam" id="PF10271">
    <property type="entry name" value="Tmp39"/>
    <property type="match status" value="1"/>
</dbReference>
<comment type="similarity">
    <text evidence="2">Belongs to the TMEM39 family.</text>
</comment>
<evidence type="ECO:0000256" key="4">
    <source>
        <dbReference type="ARBA" id="ARBA00022989"/>
    </source>
</evidence>
<evidence type="ECO:0008006" key="9">
    <source>
        <dbReference type="Google" id="ProtNLM"/>
    </source>
</evidence>
<dbReference type="PANTHER" id="PTHR12995:SF4">
    <property type="entry name" value="FI21814P1"/>
    <property type="match status" value="1"/>
</dbReference>
<evidence type="ECO:0000256" key="1">
    <source>
        <dbReference type="ARBA" id="ARBA00004141"/>
    </source>
</evidence>
<dbReference type="InterPro" id="IPR019397">
    <property type="entry name" value="Uncharacterised_TMEM39"/>
</dbReference>
<evidence type="ECO:0000256" key="5">
    <source>
        <dbReference type="ARBA" id="ARBA00023136"/>
    </source>
</evidence>
<dbReference type="PANTHER" id="PTHR12995">
    <property type="entry name" value="FI21814P1"/>
    <property type="match status" value="1"/>
</dbReference>
<dbReference type="Proteomes" id="UP000321570">
    <property type="component" value="Unassembled WGS sequence"/>
</dbReference>
<feature type="transmembrane region" description="Helical" evidence="6">
    <location>
        <begin position="20"/>
        <end position="39"/>
    </location>
</feature>
<accession>A0A564Y2Z3</accession>
<dbReference type="GO" id="GO:0016020">
    <property type="term" value="C:membrane"/>
    <property type="evidence" value="ECO:0007669"/>
    <property type="project" value="UniProtKB-SubCell"/>
</dbReference>
<dbReference type="EMBL" id="CABIJS010000066">
    <property type="protein sequence ID" value="VUZ41546.1"/>
    <property type="molecule type" value="Genomic_DNA"/>
</dbReference>
<protein>
    <recommendedName>
        <fullName evidence="9">Transmembrane protein 39A</fullName>
    </recommendedName>
</protein>
<feature type="transmembrane region" description="Helical" evidence="6">
    <location>
        <begin position="210"/>
        <end position="231"/>
    </location>
</feature>